<reference evidence="1 2" key="1">
    <citation type="submission" date="2018-03" db="EMBL/GenBank/DDBJ databases">
        <title>Genomic Encyclopedia of Archaeal and Bacterial Type Strains, Phase II (KMG-II): from individual species to whole genera.</title>
        <authorList>
            <person name="Goeker M."/>
        </authorList>
    </citation>
    <scope>NUCLEOTIDE SEQUENCE [LARGE SCALE GENOMIC DNA]</scope>
    <source>
        <strain evidence="1 2">DSM 45601</strain>
    </source>
</reference>
<dbReference type="AlphaFoldDB" id="A0A2T0PVK0"/>
<sequence>MTFQNAAFVDGGPINGILLRRQYQSATRGAEGIIEPGDLQVLALEVPGAGFRVTDGAAAILGRLSAWEGSYYGLNIGDHEVTGVAGTGSGGGRSDMVVARVAANPADPIEVHIIQGVAADAQEVPASYLAANSAIPLARIDWPASTATITQGMITDLRRMLAPRTASLTRIQRGMTPIDYAGDVTAAFENWPNSPWSLAGARVPIPAWATQAQIRATWGQTLLGPTGGTGGGNDARGQVRVRFYNGSDELLTQATAYNVNQTSPTNGYRTTLFFADTIDIPAVFRGVSAALAMQARGTAGFDGRLGFDEWAVGAVEITFNEVPVLDLA</sequence>
<dbReference type="Proteomes" id="UP000237846">
    <property type="component" value="Unassembled WGS sequence"/>
</dbReference>
<dbReference type="OrthoDB" id="4317400at2"/>
<protein>
    <submittedName>
        <fullName evidence="1">Uncharacterized protein</fullName>
    </submittedName>
</protein>
<organism evidence="1 2">
    <name type="scientific">Allonocardiopsis opalescens</name>
    <dbReference type="NCBI Taxonomy" id="1144618"/>
    <lineage>
        <taxon>Bacteria</taxon>
        <taxon>Bacillati</taxon>
        <taxon>Actinomycetota</taxon>
        <taxon>Actinomycetes</taxon>
        <taxon>Streptosporangiales</taxon>
        <taxon>Allonocardiopsis</taxon>
    </lineage>
</organism>
<evidence type="ECO:0000313" key="2">
    <source>
        <dbReference type="Proteomes" id="UP000237846"/>
    </source>
</evidence>
<dbReference type="RefSeq" id="WP_106251742.1">
    <property type="nucleotide sequence ID" value="NZ_PVZC01000009.1"/>
</dbReference>
<comment type="caution">
    <text evidence="1">The sequence shown here is derived from an EMBL/GenBank/DDBJ whole genome shotgun (WGS) entry which is preliminary data.</text>
</comment>
<name>A0A2T0PVK0_9ACTN</name>
<evidence type="ECO:0000313" key="1">
    <source>
        <dbReference type="EMBL" id="PRX95565.1"/>
    </source>
</evidence>
<keyword evidence="2" id="KW-1185">Reference proteome</keyword>
<accession>A0A2T0PVK0</accession>
<proteinExistence type="predicted"/>
<gene>
    <name evidence="1" type="ORF">CLV72_109174</name>
</gene>
<dbReference type="EMBL" id="PVZC01000009">
    <property type="protein sequence ID" value="PRX95565.1"/>
    <property type="molecule type" value="Genomic_DNA"/>
</dbReference>